<dbReference type="Proteomes" id="UP000265520">
    <property type="component" value="Unassembled WGS sequence"/>
</dbReference>
<evidence type="ECO:0000313" key="2">
    <source>
        <dbReference type="Proteomes" id="UP000265520"/>
    </source>
</evidence>
<name>A0A392RC69_9FABA</name>
<proteinExistence type="predicted"/>
<reference evidence="1 2" key="1">
    <citation type="journal article" date="2018" name="Front. Plant Sci.">
        <title>Red Clover (Trifolium pratense) and Zigzag Clover (T. medium) - A Picture of Genomic Similarities and Differences.</title>
        <authorList>
            <person name="Dluhosova J."/>
            <person name="Istvanek J."/>
            <person name="Nedelnik J."/>
            <person name="Repkova J."/>
        </authorList>
    </citation>
    <scope>NUCLEOTIDE SEQUENCE [LARGE SCALE GENOMIC DNA]</scope>
    <source>
        <strain evidence="2">cv. 10/8</strain>
        <tissue evidence="1">Leaf</tissue>
    </source>
</reference>
<sequence>GINSQVGNDNVVAGIHWLVPDEGSFATLSGALKQRCGGSSWSQDCLGARLP</sequence>
<comment type="caution">
    <text evidence="1">The sequence shown here is derived from an EMBL/GenBank/DDBJ whole genome shotgun (WGS) entry which is preliminary data.</text>
</comment>
<feature type="non-terminal residue" evidence="1">
    <location>
        <position position="1"/>
    </location>
</feature>
<accession>A0A392RC69</accession>
<organism evidence="1 2">
    <name type="scientific">Trifolium medium</name>
    <dbReference type="NCBI Taxonomy" id="97028"/>
    <lineage>
        <taxon>Eukaryota</taxon>
        <taxon>Viridiplantae</taxon>
        <taxon>Streptophyta</taxon>
        <taxon>Embryophyta</taxon>
        <taxon>Tracheophyta</taxon>
        <taxon>Spermatophyta</taxon>
        <taxon>Magnoliopsida</taxon>
        <taxon>eudicotyledons</taxon>
        <taxon>Gunneridae</taxon>
        <taxon>Pentapetalae</taxon>
        <taxon>rosids</taxon>
        <taxon>fabids</taxon>
        <taxon>Fabales</taxon>
        <taxon>Fabaceae</taxon>
        <taxon>Papilionoideae</taxon>
        <taxon>50 kb inversion clade</taxon>
        <taxon>NPAAA clade</taxon>
        <taxon>Hologalegina</taxon>
        <taxon>IRL clade</taxon>
        <taxon>Trifolieae</taxon>
        <taxon>Trifolium</taxon>
    </lineage>
</organism>
<evidence type="ECO:0000313" key="1">
    <source>
        <dbReference type="EMBL" id="MCI33787.1"/>
    </source>
</evidence>
<dbReference type="EMBL" id="LXQA010207469">
    <property type="protein sequence ID" value="MCI33787.1"/>
    <property type="molecule type" value="Genomic_DNA"/>
</dbReference>
<keyword evidence="2" id="KW-1185">Reference proteome</keyword>
<protein>
    <submittedName>
        <fullName evidence="1">Uncharacterized protein</fullName>
    </submittedName>
</protein>
<dbReference type="AlphaFoldDB" id="A0A392RC69"/>